<dbReference type="InterPro" id="IPR000683">
    <property type="entry name" value="Gfo/Idh/MocA-like_OxRdtase_N"/>
</dbReference>
<dbReference type="SUPFAM" id="SSF51735">
    <property type="entry name" value="NAD(P)-binding Rossmann-fold domains"/>
    <property type="match status" value="1"/>
</dbReference>
<dbReference type="InterPro" id="IPR036291">
    <property type="entry name" value="NAD(P)-bd_dom_sf"/>
</dbReference>
<evidence type="ECO:0000313" key="3">
    <source>
        <dbReference type="EMBL" id="KIW14001.1"/>
    </source>
</evidence>
<dbReference type="RefSeq" id="XP_016234217.1">
    <property type="nucleotide sequence ID" value="XM_016381115.1"/>
</dbReference>
<dbReference type="Pfam" id="PF01408">
    <property type="entry name" value="GFO_IDH_MocA"/>
    <property type="match status" value="1"/>
</dbReference>
<dbReference type="InterPro" id="IPR051317">
    <property type="entry name" value="Gfo/Idh/MocA_oxidoreduct"/>
</dbReference>
<protein>
    <recommendedName>
        <fullName evidence="5">Gfo/Idh/MocA-like oxidoreductase N-terminal domain-containing protein</fullName>
    </recommendedName>
</protein>
<dbReference type="Gene3D" id="3.30.360.10">
    <property type="entry name" value="Dihydrodipicolinate Reductase, domain 2"/>
    <property type="match status" value="1"/>
</dbReference>
<name>A0A0D1YG95_9EURO</name>
<organism evidence="3 4">
    <name type="scientific">Exophiala spinifera</name>
    <dbReference type="NCBI Taxonomy" id="91928"/>
    <lineage>
        <taxon>Eukaryota</taxon>
        <taxon>Fungi</taxon>
        <taxon>Dikarya</taxon>
        <taxon>Ascomycota</taxon>
        <taxon>Pezizomycotina</taxon>
        <taxon>Eurotiomycetes</taxon>
        <taxon>Chaetothyriomycetidae</taxon>
        <taxon>Chaetothyriales</taxon>
        <taxon>Herpotrichiellaceae</taxon>
        <taxon>Exophiala</taxon>
    </lineage>
</organism>
<dbReference type="Gene3D" id="3.40.50.720">
    <property type="entry name" value="NAD(P)-binding Rossmann-like Domain"/>
    <property type="match status" value="1"/>
</dbReference>
<dbReference type="EMBL" id="KN847496">
    <property type="protein sequence ID" value="KIW14001.1"/>
    <property type="molecule type" value="Genomic_DNA"/>
</dbReference>
<dbReference type="GO" id="GO:0000166">
    <property type="term" value="F:nucleotide binding"/>
    <property type="evidence" value="ECO:0007669"/>
    <property type="project" value="InterPro"/>
</dbReference>
<dbReference type="Proteomes" id="UP000053328">
    <property type="component" value="Unassembled WGS sequence"/>
</dbReference>
<dbReference type="InterPro" id="IPR055080">
    <property type="entry name" value="Gal80p-like_C"/>
</dbReference>
<evidence type="ECO:0000259" key="1">
    <source>
        <dbReference type="Pfam" id="PF01408"/>
    </source>
</evidence>
<accession>A0A0D1YG95</accession>
<evidence type="ECO:0008006" key="5">
    <source>
        <dbReference type="Google" id="ProtNLM"/>
    </source>
</evidence>
<evidence type="ECO:0000313" key="4">
    <source>
        <dbReference type="Proteomes" id="UP000053328"/>
    </source>
</evidence>
<dbReference type="Pfam" id="PF22685">
    <property type="entry name" value="Gal80p_C-like"/>
    <property type="match status" value="1"/>
</dbReference>
<dbReference type="OrthoDB" id="64915at2759"/>
<dbReference type="PANTHER" id="PTHR43708">
    <property type="entry name" value="CONSERVED EXPRESSED OXIDOREDUCTASE (EUROFUNG)"/>
    <property type="match status" value="1"/>
</dbReference>
<dbReference type="GeneID" id="27333865"/>
<dbReference type="SUPFAM" id="SSF55347">
    <property type="entry name" value="Glyceraldehyde-3-phosphate dehydrogenase-like, C-terminal domain"/>
    <property type="match status" value="1"/>
</dbReference>
<evidence type="ECO:0000259" key="2">
    <source>
        <dbReference type="Pfam" id="PF22685"/>
    </source>
</evidence>
<dbReference type="HOGENOM" id="CLU_023194_25_2_1"/>
<keyword evidence="4" id="KW-1185">Reference proteome</keyword>
<feature type="domain" description="Gal80p-like C-terminal" evidence="2">
    <location>
        <begin position="139"/>
        <end position="289"/>
    </location>
</feature>
<proteinExistence type="predicted"/>
<reference evidence="3 4" key="1">
    <citation type="submission" date="2015-01" db="EMBL/GenBank/DDBJ databases">
        <title>The Genome Sequence of Exophiala spinifera CBS89968.</title>
        <authorList>
            <consortium name="The Broad Institute Genomics Platform"/>
            <person name="Cuomo C."/>
            <person name="de Hoog S."/>
            <person name="Gorbushina A."/>
            <person name="Stielow B."/>
            <person name="Teixiera M."/>
            <person name="Abouelleil A."/>
            <person name="Chapman S.B."/>
            <person name="Priest M."/>
            <person name="Young S.K."/>
            <person name="Wortman J."/>
            <person name="Nusbaum C."/>
            <person name="Birren B."/>
        </authorList>
    </citation>
    <scope>NUCLEOTIDE SEQUENCE [LARGE SCALE GENOMIC DNA]</scope>
    <source>
        <strain evidence="3 4">CBS 89968</strain>
    </source>
</reference>
<dbReference type="AlphaFoldDB" id="A0A0D1YG95"/>
<gene>
    <name evidence="3" type="ORF">PV08_06782</name>
</gene>
<dbReference type="VEuPathDB" id="FungiDB:PV08_06782"/>
<feature type="domain" description="Gfo/Idh/MocA-like oxidoreductase N-terminal" evidence="1">
    <location>
        <begin position="4"/>
        <end position="122"/>
    </location>
</feature>
<dbReference type="PANTHER" id="PTHR43708:SF1">
    <property type="entry name" value="GALACTOSE_LACTOSE METABOLISM REGULATORY PROTEIN GAL80"/>
    <property type="match status" value="1"/>
</dbReference>
<dbReference type="STRING" id="91928.A0A0D1YG95"/>
<sequence length="375" mass="38993">MAPIKIGLVGLSANGSWASRAHLGYLGKTDRYTITALQNSSEASAKKAVEKYDLPPSVSTYGDIDSLAADKDVDLVAISVKVPDHYGLAKAALEANKSVFVEWPLAASLGQAEELTALARLRGGSGVRTLVGLQARQDPSIVKAREMVASGALGDILGTTMLGSGMRFGAQMSAAFAYSLPIENGANLVTIPASHALDALCFVLGEFASLSATLANHRPTVSLVDGDGKVVVDSLPKTAHDYLAVTGVLAGHHSANAVANVVYQASTSATGKNFYWEINGTKGSLVLEAAGGHPQIWHPSLKFVEAAAATDPGALQDVPGVPVPDGPSYNVGVAWDAFAGHGPGSVVTFEDALVRHKMIDAIYKSNESGKRESYL</sequence>